<feature type="compositionally biased region" description="Basic and acidic residues" evidence="1">
    <location>
        <begin position="564"/>
        <end position="586"/>
    </location>
</feature>
<evidence type="ECO:0000313" key="4">
    <source>
        <dbReference type="Proteomes" id="UP001107558"/>
    </source>
</evidence>
<evidence type="ECO:0000256" key="1">
    <source>
        <dbReference type="SAM" id="MobiDB-lite"/>
    </source>
</evidence>
<organism evidence="3 4">
    <name type="scientific">Polypedilum vanderplanki</name>
    <name type="common">Sleeping chironomid midge</name>
    <dbReference type="NCBI Taxonomy" id="319348"/>
    <lineage>
        <taxon>Eukaryota</taxon>
        <taxon>Metazoa</taxon>
        <taxon>Ecdysozoa</taxon>
        <taxon>Arthropoda</taxon>
        <taxon>Hexapoda</taxon>
        <taxon>Insecta</taxon>
        <taxon>Pterygota</taxon>
        <taxon>Neoptera</taxon>
        <taxon>Endopterygota</taxon>
        <taxon>Diptera</taxon>
        <taxon>Nematocera</taxon>
        <taxon>Chironomoidea</taxon>
        <taxon>Chironomidae</taxon>
        <taxon>Chironominae</taxon>
        <taxon>Polypedilum</taxon>
        <taxon>Polypedilum</taxon>
    </lineage>
</organism>
<dbReference type="OrthoDB" id="541276at2759"/>
<dbReference type="SMART" id="SM00494">
    <property type="entry name" value="ChtBD2"/>
    <property type="match status" value="1"/>
</dbReference>
<feature type="compositionally biased region" description="Basic and acidic residues" evidence="1">
    <location>
        <begin position="542"/>
        <end position="555"/>
    </location>
</feature>
<dbReference type="SUPFAM" id="SSF57625">
    <property type="entry name" value="Invertebrate chitin-binding proteins"/>
    <property type="match status" value="1"/>
</dbReference>
<protein>
    <recommendedName>
        <fullName evidence="2">Chitin-binding type-2 domain-containing protein</fullName>
    </recommendedName>
</protein>
<dbReference type="PANTHER" id="PTHR22933">
    <property type="entry name" value="FI18007P1-RELATED"/>
    <property type="match status" value="1"/>
</dbReference>
<evidence type="ECO:0000259" key="2">
    <source>
        <dbReference type="PROSITE" id="PS50940"/>
    </source>
</evidence>
<comment type="caution">
    <text evidence="3">The sequence shown here is derived from an EMBL/GenBank/DDBJ whole genome shotgun (WGS) entry which is preliminary data.</text>
</comment>
<accession>A0A9J6BTQ7</accession>
<feature type="compositionally biased region" description="Polar residues" evidence="1">
    <location>
        <begin position="591"/>
        <end position="612"/>
    </location>
</feature>
<sequence length="649" mass="73991">MIHIRDIESLHSITVKPSNGNNNQQPPPKSIVENSHSDVKKNAQVKEEDRVVRYIPFMDRQQQLDNLNLVRYLQSLPKSNPQIPSIAYLYGAAIKQTPHIQAGFIYKARPSQGNYESNSKDSSYQRSTMLPINNRQVPHDSTNYRSTFYNQKPAPISIPKTKFYTPFLPSNKVPGDWQPINLQKHQQYIKGQVLNLENDYSSHISLTNNAETSLPTSSEEFIPITNHPFKQHVPTSTPSTTFTKHYLKPSDTKSITILNPEHEHLNSIAALNYERYAAKATTAAPEPISITTDQPSRQPPIDSYEFEEQVVYELQPHIANKSTAIINDDVYNNSPPQYSVHHNADDVEELTVKPYKIKSTSENIKQNLNLIPVPNDLTKTYNSKYAKGHSIIENNEADTDYYDKEYYDDAVKDGSPTPNNGRPGIDFPIFHEIPETSFSCKEQRYKGFFGDPETNCQVWHYCDLNGGKASFLCPNGTIFSQTALTCDWWFNVKCSTTAQLYVLNERLYKFILPFTPKFPQDFQGPLVDKYLALKFKEMEEAMHKEENEKKNKESLTENTQQQVQEEKHENEGREEELKAVPDKVVVEETTDNTIESSSDSRLIQSTEPSPTTTLVYLKPEGPQLESAVEIHNPGMTGHLQRLIGENLES</sequence>
<dbReference type="InterPro" id="IPR036508">
    <property type="entry name" value="Chitin-bd_dom_sf"/>
</dbReference>
<dbReference type="EMBL" id="JADBJN010000003">
    <property type="protein sequence ID" value="KAG5672875.1"/>
    <property type="molecule type" value="Genomic_DNA"/>
</dbReference>
<name>A0A9J6BTQ7_POLVA</name>
<dbReference type="InterPro" id="IPR002557">
    <property type="entry name" value="Chitin-bd_dom"/>
</dbReference>
<dbReference type="Gene3D" id="2.170.140.10">
    <property type="entry name" value="Chitin binding domain"/>
    <property type="match status" value="1"/>
</dbReference>
<dbReference type="PANTHER" id="PTHR22933:SF18">
    <property type="match status" value="1"/>
</dbReference>
<feature type="region of interest" description="Disordered" evidence="1">
    <location>
        <begin position="542"/>
        <end position="612"/>
    </location>
</feature>
<keyword evidence="4" id="KW-1185">Reference proteome</keyword>
<dbReference type="Proteomes" id="UP001107558">
    <property type="component" value="Chromosome 3"/>
</dbReference>
<feature type="region of interest" description="Disordered" evidence="1">
    <location>
        <begin position="12"/>
        <end position="43"/>
    </location>
</feature>
<gene>
    <name evidence="3" type="ORF">PVAND_002963</name>
</gene>
<reference evidence="3" key="1">
    <citation type="submission" date="2021-03" db="EMBL/GenBank/DDBJ databases">
        <title>Chromosome level genome of the anhydrobiotic midge Polypedilum vanderplanki.</title>
        <authorList>
            <person name="Yoshida Y."/>
            <person name="Kikawada T."/>
            <person name="Gusev O."/>
        </authorList>
    </citation>
    <scope>NUCLEOTIDE SEQUENCE</scope>
    <source>
        <strain evidence="3">NIAS01</strain>
        <tissue evidence="3">Whole body or cell culture</tissue>
    </source>
</reference>
<dbReference type="GO" id="GO:0005576">
    <property type="term" value="C:extracellular region"/>
    <property type="evidence" value="ECO:0007669"/>
    <property type="project" value="InterPro"/>
</dbReference>
<dbReference type="Pfam" id="PF01607">
    <property type="entry name" value="CBM_14"/>
    <property type="match status" value="1"/>
</dbReference>
<dbReference type="AlphaFoldDB" id="A0A9J6BTQ7"/>
<dbReference type="PROSITE" id="PS50940">
    <property type="entry name" value="CHIT_BIND_II"/>
    <property type="match status" value="1"/>
</dbReference>
<evidence type="ECO:0000313" key="3">
    <source>
        <dbReference type="EMBL" id="KAG5672875.1"/>
    </source>
</evidence>
<dbReference type="InterPro" id="IPR052976">
    <property type="entry name" value="Scoloptoxin-like"/>
</dbReference>
<dbReference type="GO" id="GO:0008061">
    <property type="term" value="F:chitin binding"/>
    <property type="evidence" value="ECO:0007669"/>
    <property type="project" value="InterPro"/>
</dbReference>
<feature type="domain" description="Chitin-binding type-2" evidence="2">
    <location>
        <begin position="437"/>
        <end position="496"/>
    </location>
</feature>
<proteinExistence type="predicted"/>